<proteinExistence type="predicted"/>
<dbReference type="GO" id="GO:0003700">
    <property type="term" value="F:DNA-binding transcription factor activity"/>
    <property type="evidence" value="ECO:0007669"/>
    <property type="project" value="TreeGrafter"/>
</dbReference>
<dbReference type="EMBL" id="JRPN01000001">
    <property type="protein sequence ID" value="KGT81317.1"/>
    <property type="molecule type" value="Genomic_DNA"/>
</dbReference>
<dbReference type="InterPro" id="IPR014757">
    <property type="entry name" value="Tscrpt_reg_IclR_C"/>
</dbReference>
<dbReference type="Gene3D" id="3.30.450.40">
    <property type="match status" value="1"/>
</dbReference>
<dbReference type="AlphaFoldDB" id="A0A0A3Y3L3"/>
<dbReference type="RefSeq" id="WP_028160691.1">
    <property type="nucleotide sequence ID" value="NZ_JANUDC010000001.1"/>
</dbReference>
<dbReference type="InterPro" id="IPR029016">
    <property type="entry name" value="GAF-like_dom_sf"/>
</dbReference>
<evidence type="ECO:0000313" key="6">
    <source>
        <dbReference type="EMBL" id="KGT81317.1"/>
    </source>
</evidence>
<dbReference type="SUPFAM" id="SSF55781">
    <property type="entry name" value="GAF domain-like"/>
    <property type="match status" value="1"/>
</dbReference>
<dbReference type="InterPro" id="IPR050707">
    <property type="entry name" value="HTH_MetabolicPath_Reg"/>
</dbReference>
<dbReference type="eggNOG" id="COG1414">
    <property type="taxonomic scope" value="Bacteria"/>
</dbReference>
<dbReference type="PANTHER" id="PTHR30136">
    <property type="entry name" value="HELIX-TURN-HELIX TRANSCRIPTIONAL REGULATOR, ICLR FAMILY"/>
    <property type="match status" value="1"/>
</dbReference>
<sequence>MIVRQAANVLEIMEFFAQTRKPATLAEIADHFGWPRSSTFNLLATLSEKGYLYEPRPRAGFYPTPRWLAMARMISEVEPLPPWTHQLITDLSAETGETASIVAPAGVMAVFIDVVESQAAIRYFATIGHRVPIHATASGRALLLQYSQEERDSVYRKIEFKQYGPSTPISIEAVELELRNSIARGYCQSFADYSRDLAGAAIPLPIGDRRLSVVVAGPEFRIGPKVPEVAALIARTVDRLRPKTTAA</sequence>
<dbReference type="Pfam" id="PF09339">
    <property type="entry name" value="HTH_IclR"/>
    <property type="match status" value="1"/>
</dbReference>
<evidence type="ECO:0000259" key="4">
    <source>
        <dbReference type="PROSITE" id="PS51077"/>
    </source>
</evidence>
<dbReference type="Proteomes" id="UP000030377">
    <property type="component" value="Unassembled WGS sequence"/>
</dbReference>
<evidence type="ECO:0000259" key="5">
    <source>
        <dbReference type="PROSITE" id="PS51078"/>
    </source>
</evidence>
<evidence type="ECO:0000313" key="7">
    <source>
        <dbReference type="Proteomes" id="UP000030377"/>
    </source>
</evidence>
<dbReference type="InterPro" id="IPR005471">
    <property type="entry name" value="Tscrpt_reg_IclR_N"/>
</dbReference>
<dbReference type="InterPro" id="IPR036388">
    <property type="entry name" value="WH-like_DNA-bd_sf"/>
</dbReference>
<dbReference type="GO" id="GO:0003677">
    <property type="term" value="F:DNA binding"/>
    <property type="evidence" value="ECO:0007669"/>
    <property type="project" value="UniProtKB-KW"/>
</dbReference>
<organism evidence="6 7">
    <name type="scientific">Bradyrhizobium japonicum</name>
    <dbReference type="NCBI Taxonomy" id="375"/>
    <lineage>
        <taxon>Bacteria</taxon>
        <taxon>Pseudomonadati</taxon>
        <taxon>Pseudomonadota</taxon>
        <taxon>Alphaproteobacteria</taxon>
        <taxon>Hyphomicrobiales</taxon>
        <taxon>Nitrobacteraceae</taxon>
        <taxon>Bradyrhizobium</taxon>
    </lineage>
</organism>
<dbReference type="SUPFAM" id="SSF46785">
    <property type="entry name" value="Winged helix' DNA-binding domain"/>
    <property type="match status" value="1"/>
</dbReference>
<gene>
    <name evidence="6" type="ORF">MA20_00765</name>
</gene>
<evidence type="ECO:0000256" key="2">
    <source>
        <dbReference type="ARBA" id="ARBA00023125"/>
    </source>
</evidence>
<evidence type="ECO:0000256" key="3">
    <source>
        <dbReference type="ARBA" id="ARBA00023163"/>
    </source>
</evidence>
<comment type="caution">
    <text evidence="6">The sequence shown here is derived from an EMBL/GenBank/DDBJ whole genome shotgun (WGS) entry which is preliminary data.</text>
</comment>
<dbReference type="STRING" id="375.BKD09_RS12160"/>
<dbReference type="PROSITE" id="PS51078">
    <property type="entry name" value="ICLR_ED"/>
    <property type="match status" value="1"/>
</dbReference>
<name>A0A0A3Y3L3_BRAJP</name>
<accession>A0A0A3Y3L3</accession>
<protein>
    <submittedName>
        <fullName evidence="6">IclR family transcriptional regulator</fullName>
    </submittedName>
</protein>
<feature type="domain" description="HTH iclR-type" evidence="4">
    <location>
        <begin position="3"/>
        <end position="65"/>
    </location>
</feature>
<dbReference type="GO" id="GO:0045892">
    <property type="term" value="P:negative regulation of DNA-templated transcription"/>
    <property type="evidence" value="ECO:0007669"/>
    <property type="project" value="TreeGrafter"/>
</dbReference>
<keyword evidence="2" id="KW-0238">DNA-binding</keyword>
<dbReference type="PROSITE" id="PS51077">
    <property type="entry name" value="HTH_ICLR"/>
    <property type="match status" value="1"/>
</dbReference>
<dbReference type="Gene3D" id="1.10.10.10">
    <property type="entry name" value="Winged helix-like DNA-binding domain superfamily/Winged helix DNA-binding domain"/>
    <property type="match status" value="1"/>
</dbReference>
<reference evidence="6 7" key="1">
    <citation type="submission" date="2014-09" db="EMBL/GenBank/DDBJ databases">
        <title>Draft genome of Bradyrhizobium japonicum Is-34.</title>
        <authorList>
            <person name="Tsurumaru H."/>
            <person name="Yamakawa T."/>
            <person name="Hashimoto S."/>
            <person name="Okizaki K."/>
            <person name="Kanesaki Y."/>
            <person name="Yoshikawa H."/>
            <person name="Yajima S."/>
        </authorList>
    </citation>
    <scope>NUCLEOTIDE SEQUENCE [LARGE SCALE GENOMIC DNA]</scope>
    <source>
        <strain evidence="6 7">Is-34</strain>
    </source>
</reference>
<keyword evidence="1" id="KW-0805">Transcription regulation</keyword>
<keyword evidence="3" id="KW-0804">Transcription</keyword>
<evidence type="ECO:0000256" key="1">
    <source>
        <dbReference type="ARBA" id="ARBA00023015"/>
    </source>
</evidence>
<dbReference type="PANTHER" id="PTHR30136:SF35">
    <property type="entry name" value="HTH-TYPE TRANSCRIPTIONAL REGULATOR RV1719"/>
    <property type="match status" value="1"/>
</dbReference>
<dbReference type="Pfam" id="PF01614">
    <property type="entry name" value="IclR_C"/>
    <property type="match status" value="1"/>
</dbReference>
<feature type="domain" description="IclR-ED" evidence="5">
    <location>
        <begin position="66"/>
        <end position="247"/>
    </location>
</feature>
<dbReference type="InterPro" id="IPR036390">
    <property type="entry name" value="WH_DNA-bd_sf"/>
</dbReference>